<dbReference type="InterPro" id="IPR003593">
    <property type="entry name" value="AAA+_ATPase"/>
</dbReference>
<name>A0A1W1BJW0_9ZZZZ</name>
<evidence type="ECO:0000313" key="5">
    <source>
        <dbReference type="EMBL" id="SFV53797.1"/>
    </source>
</evidence>
<dbReference type="SMART" id="SM00382">
    <property type="entry name" value="AAA"/>
    <property type="match status" value="1"/>
</dbReference>
<reference evidence="5" key="1">
    <citation type="submission" date="2016-10" db="EMBL/GenBank/DDBJ databases">
        <authorList>
            <person name="de Groot N.N."/>
        </authorList>
    </citation>
    <scope>NUCLEOTIDE SEQUENCE</scope>
</reference>
<proteinExistence type="predicted"/>
<gene>
    <name evidence="5" type="ORF">MNB_SV-14-1765</name>
</gene>
<dbReference type="InterPro" id="IPR050153">
    <property type="entry name" value="Metal_Ion_Import_ABC"/>
</dbReference>
<dbReference type="InterPro" id="IPR017871">
    <property type="entry name" value="ABC_transporter-like_CS"/>
</dbReference>
<dbReference type="GO" id="GO:0016887">
    <property type="term" value="F:ATP hydrolysis activity"/>
    <property type="evidence" value="ECO:0007669"/>
    <property type="project" value="InterPro"/>
</dbReference>
<dbReference type="SUPFAM" id="SSF52540">
    <property type="entry name" value="P-loop containing nucleoside triphosphate hydrolases"/>
    <property type="match status" value="1"/>
</dbReference>
<dbReference type="EMBL" id="FPHN01000027">
    <property type="protein sequence ID" value="SFV53797.1"/>
    <property type="molecule type" value="Genomic_DNA"/>
</dbReference>
<feature type="domain" description="ABC transporter" evidence="4">
    <location>
        <begin position="2"/>
        <end position="218"/>
    </location>
</feature>
<dbReference type="PROSITE" id="PS50893">
    <property type="entry name" value="ABC_TRANSPORTER_2"/>
    <property type="match status" value="1"/>
</dbReference>
<accession>A0A1W1BJW0</accession>
<dbReference type="InterPro" id="IPR027417">
    <property type="entry name" value="P-loop_NTPase"/>
</dbReference>
<keyword evidence="1" id="KW-0813">Transport</keyword>
<dbReference type="PROSITE" id="PS00211">
    <property type="entry name" value="ABC_TRANSPORTER_1"/>
    <property type="match status" value="1"/>
</dbReference>
<sequence length="230" mass="26268">MIQIKQYSDNILKNINFELKNRQNLIILGSNGAGKSTLAKVLCGITPSKNIFFNNQPLENIKNRQRTKLINYVPAKLEIFDEYIRLDEYLNLSRLYSLLESKNLLKLLELEKLKNKSCQQLSSGEQQLAMLATAILHNAKITIFDEPTANLDPQKSRDIYSILKSNILESKIIITHDLNLAYKLGYDILYIKEGKIVFKDSSKKFFNESNLNEYFGTSVKLTNDGILSGV</sequence>
<dbReference type="PANTHER" id="PTHR42734">
    <property type="entry name" value="METAL TRANSPORT SYSTEM ATP-BINDING PROTEIN TM_0124-RELATED"/>
    <property type="match status" value="1"/>
</dbReference>
<dbReference type="Gene3D" id="3.40.50.300">
    <property type="entry name" value="P-loop containing nucleotide triphosphate hydrolases"/>
    <property type="match status" value="1"/>
</dbReference>
<evidence type="ECO:0000256" key="2">
    <source>
        <dbReference type="ARBA" id="ARBA00022741"/>
    </source>
</evidence>
<evidence type="ECO:0000259" key="4">
    <source>
        <dbReference type="PROSITE" id="PS50893"/>
    </source>
</evidence>
<keyword evidence="3" id="KW-0067">ATP-binding</keyword>
<dbReference type="GO" id="GO:0005524">
    <property type="term" value="F:ATP binding"/>
    <property type="evidence" value="ECO:0007669"/>
    <property type="project" value="UniProtKB-KW"/>
</dbReference>
<evidence type="ECO:0000256" key="3">
    <source>
        <dbReference type="ARBA" id="ARBA00022840"/>
    </source>
</evidence>
<dbReference type="AlphaFoldDB" id="A0A1W1BJW0"/>
<organism evidence="5">
    <name type="scientific">hydrothermal vent metagenome</name>
    <dbReference type="NCBI Taxonomy" id="652676"/>
    <lineage>
        <taxon>unclassified sequences</taxon>
        <taxon>metagenomes</taxon>
        <taxon>ecological metagenomes</taxon>
    </lineage>
</organism>
<dbReference type="Pfam" id="PF00005">
    <property type="entry name" value="ABC_tran"/>
    <property type="match status" value="1"/>
</dbReference>
<keyword evidence="5" id="KW-0449">Lipoprotein</keyword>
<keyword evidence="2" id="KW-0547">Nucleotide-binding</keyword>
<dbReference type="InterPro" id="IPR003439">
    <property type="entry name" value="ABC_transporter-like_ATP-bd"/>
</dbReference>
<protein>
    <submittedName>
        <fullName evidence="5">ABC-type transport systems, involved in lipoprotein release, ATPase components</fullName>
    </submittedName>
</protein>
<evidence type="ECO:0000256" key="1">
    <source>
        <dbReference type="ARBA" id="ARBA00022448"/>
    </source>
</evidence>